<feature type="region of interest" description="Disordered" evidence="1">
    <location>
        <begin position="48"/>
        <end position="83"/>
    </location>
</feature>
<name>A0A4R0RD91_9APHY</name>
<feature type="compositionally biased region" description="Low complexity" evidence="1">
    <location>
        <begin position="1"/>
        <end position="24"/>
    </location>
</feature>
<feature type="compositionally biased region" description="Polar residues" evidence="1">
    <location>
        <begin position="25"/>
        <end position="35"/>
    </location>
</feature>
<protein>
    <submittedName>
        <fullName evidence="2">Uncharacterized protein</fullName>
    </submittedName>
</protein>
<feature type="region of interest" description="Disordered" evidence="1">
    <location>
        <begin position="1"/>
        <end position="35"/>
    </location>
</feature>
<sequence>MFRSTKATSSSSSLASTATYATASPTPQKTQKDFSSAFASLQGDYGFLGGVPMRPAAPTTPSSSKPRGTPPAFAKQPPVKTGTKDFEASFATLSSTYGFGGGVQCTPRTRTPGAGRPGESSQWR</sequence>
<reference evidence="2 3" key="1">
    <citation type="submission" date="2018-11" db="EMBL/GenBank/DDBJ databases">
        <title>Genome assembly of Steccherinum ochraceum LE-BIN_3174, the white-rot fungus of the Steccherinaceae family (The Residual Polyporoid clade, Polyporales, Basidiomycota).</title>
        <authorList>
            <person name="Fedorova T.V."/>
            <person name="Glazunova O.A."/>
            <person name="Landesman E.O."/>
            <person name="Moiseenko K.V."/>
            <person name="Psurtseva N.V."/>
            <person name="Savinova O.S."/>
            <person name="Shakhova N.V."/>
            <person name="Tyazhelova T.V."/>
            <person name="Vasina D.V."/>
        </authorList>
    </citation>
    <scope>NUCLEOTIDE SEQUENCE [LARGE SCALE GENOMIC DNA]</scope>
    <source>
        <strain evidence="2 3">LE-BIN_3174</strain>
    </source>
</reference>
<dbReference type="AlphaFoldDB" id="A0A4R0RD91"/>
<dbReference type="OrthoDB" id="3268610at2759"/>
<evidence type="ECO:0000313" key="2">
    <source>
        <dbReference type="EMBL" id="TCD65016.1"/>
    </source>
</evidence>
<accession>A0A4R0RD91</accession>
<organism evidence="2 3">
    <name type="scientific">Steccherinum ochraceum</name>
    <dbReference type="NCBI Taxonomy" id="92696"/>
    <lineage>
        <taxon>Eukaryota</taxon>
        <taxon>Fungi</taxon>
        <taxon>Dikarya</taxon>
        <taxon>Basidiomycota</taxon>
        <taxon>Agaricomycotina</taxon>
        <taxon>Agaricomycetes</taxon>
        <taxon>Polyporales</taxon>
        <taxon>Steccherinaceae</taxon>
        <taxon>Steccherinum</taxon>
    </lineage>
</organism>
<gene>
    <name evidence="2" type="ORF">EIP91_003337</name>
</gene>
<dbReference type="EMBL" id="RWJN01000203">
    <property type="protein sequence ID" value="TCD65016.1"/>
    <property type="molecule type" value="Genomic_DNA"/>
</dbReference>
<comment type="caution">
    <text evidence="2">The sequence shown here is derived from an EMBL/GenBank/DDBJ whole genome shotgun (WGS) entry which is preliminary data.</text>
</comment>
<dbReference type="Proteomes" id="UP000292702">
    <property type="component" value="Unassembled WGS sequence"/>
</dbReference>
<evidence type="ECO:0000256" key="1">
    <source>
        <dbReference type="SAM" id="MobiDB-lite"/>
    </source>
</evidence>
<keyword evidence="3" id="KW-1185">Reference proteome</keyword>
<proteinExistence type="predicted"/>
<feature type="region of interest" description="Disordered" evidence="1">
    <location>
        <begin position="98"/>
        <end position="124"/>
    </location>
</feature>
<evidence type="ECO:0000313" key="3">
    <source>
        <dbReference type="Proteomes" id="UP000292702"/>
    </source>
</evidence>